<feature type="region of interest" description="Disordered" evidence="1">
    <location>
        <begin position="631"/>
        <end position="654"/>
    </location>
</feature>
<dbReference type="Proteomes" id="UP000013827">
    <property type="component" value="Unassembled WGS sequence"/>
</dbReference>
<dbReference type="RefSeq" id="XP_005759292.1">
    <property type="nucleotide sequence ID" value="XM_005759235.1"/>
</dbReference>
<keyword evidence="3" id="KW-1185">Reference proteome</keyword>
<accession>A0A0D3I6H8</accession>
<name>A0A0D3I6H8_EMIH1</name>
<dbReference type="KEGG" id="ehx:EMIHUDRAFT_121165"/>
<feature type="compositionally biased region" description="Low complexity" evidence="1">
    <location>
        <begin position="844"/>
        <end position="853"/>
    </location>
</feature>
<feature type="compositionally biased region" description="Basic and acidic residues" evidence="1">
    <location>
        <begin position="720"/>
        <end position="730"/>
    </location>
</feature>
<reference evidence="3" key="1">
    <citation type="journal article" date="2013" name="Nature">
        <title>Pan genome of the phytoplankton Emiliania underpins its global distribution.</title>
        <authorList>
            <person name="Read B.A."/>
            <person name="Kegel J."/>
            <person name="Klute M.J."/>
            <person name="Kuo A."/>
            <person name="Lefebvre S.C."/>
            <person name="Maumus F."/>
            <person name="Mayer C."/>
            <person name="Miller J."/>
            <person name="Monier A."/>
            <person name="Salamov A."/>
            <person name="Young J."/>
            <person name="Aguilar M."/>
            <person name="Claverie J.M."/>
            <person name="Frickenhaus S."/>
            <person name="Gonzalez K."/>
            <person name="Herman E.K."/>
            <person name="Lin Y.C."/>
            <person name="Napier J."/>
            <person name="Ogata H."/>
            <person name="Sarno A.F."/>
            <person name="Shmutz J."/>
            <person name="Schroeder D."/>
            <person name="de Vargas C."/>
            <person name="Verret F."/>
            <person name="von Dassow P."/>
            <person name="Valentin K."/>
            <person name="Van de Peer Y."/>
            <person name="Wheeler G."/>
            <person name="Dacks J.B."/>
            <person name="Delwiche C.F."/>
            <person name="Dyhrman S.T."/>
            <person name="Glockner G."/>
            <person name="John U."/>
            <person name="Richards T."/>
            <person name="Worden A.Z."/>
            <person name="Zhang X."/>
            <person name="Grigoriev I.V."/>
            <person name="Allen A.E."/>
            <person name="Bidle K."/>
            <person name="Borodovsky M."/>
            <person name="Bowler C."/>
            <person name="Brownlee C."/>
            <person name="Cock J.M."/>
            <person name="Elias M."/>
            <person name="Gladyshev V.N."/>
            <person name="Groth M."/>
            <person name="Guda C."/>
            <person name="Hadaegh A."/>
            <person name="Iglesias-Rodriguez M.D."/>
            <person name="Jenkins J."/>
            <person name="Jones B.M."/>
            <person name="Lawson T."/>
            <person name="Leese F."/>
            <person name="Lindquist E."/>
            <person name="Lobanov A."/>
            <person name="Lomsadze A."/>
            <person name="Malik S.B."/>
            <person name="Marsh M.E."/>
            <person name="Mackinder L."/>
            <person name="Mock T."/>
            <person name="Mueller-Roeber B."/>
            <person name="Pagarete A."/>
            <person name="Parker M."/>
            <person name="Probert I."/>
            <person name="Quesneville H."/>
            <person name="Raines C."/>
            <person name="Rensing S.A."/>
            <person name="Riano-Pachon D.M."/>
            <person name="Richier S."/>
            <person name="Rokitta S."/>
            <person name="Shiraiwa Y."/>
            <person name="Soanes D.M."/>
            <person name="van der Giezen M."/>
            <person name="Wahlund T.M."/>
            <person name="Williams B."/>
            <person name="Wilson W."/>
            <person name="Wolfe G."/>
            <person name="Wurch L.L."/>
        </authorList>
    </citation>
    <scope>NUCLEOTIDE SEQUENCE</scope>
</reference>
<protein>
    <recommendedName>
        <fullName evidence="4">C2H2-type domain-containing protein</fullName>
    </recommendedName>
</protein>
<evidence type="ECO:0000313" key="3">
    <source>
        <dbReference type="Proteomes" id="UP000013827"/>
    </source>
</evidence>
<evidence type="ECO:0000256" key="1">
    <source>
        <dbReference type="SAM" id="MobiDB-lite"/>
    </source>
</evidence>
<feature type="region of interest" description="Disordered" evidence="1">
    <location>
        <begin position="331"/>
        <end position="385"/>
    </location>
</feature>
<dbReference type="HOGENOM" id="CLU_015478_0_0_1"/>
<dbReference type="PaxDb" id="2903-EOD06863"/>
<proteinExistence type="predicted"/>
<sequence length="890" mass="92519">MVSVLADPTAFGYVECVWYALEPLPSNPQHSFCDRFGLSMTELDTLLTHTDPPFFSGALKELKSLRESSFKASIAAACGPTAPPVFKQTARSTAALERAAGAVGGVSWVGFGRQPDVTPQQQADRYGEGEFVCEYKHAMMLASKEDGFATLSAVHIALSEYKSENPHVSSALVKTDGAAAYAGATFTLGLSFLGETTGIVVRGHFIGEAGQNKSTLDGEFAVSGSQVRRLICSGLHDVRTPSDLFHGLEKVLSKQGGRTVALFRPAGSEEFAVETIARLTLMSAREYVYDGSGSFEALLLRRQSFLGEGERLTSADLFPDGRVAPTAPQVVASTSRGAAGSSGQHELVARNDDRGREGKADRKLVARSDRGREARAKAKAERKEAAQAKVAAERRRLASEASVARSTARSYRCCDMPGGMHGCDRVFVRLGALNRHLEQGRTNPDVHQSGYVRCYPAGAPVGRASAGDVLARAVAAQAGRVTIHGGEGGLASPTLCPVAELQLTLCDGTVCKPTPPEAGYAGNQQGRSKPRRKSAMQLTYVLLVGHDVKDEKGYENLHGHEASQLMLEWGTAGFASRFAGVGNAAATQDGQPHLPRTAQLSASELTPLLMLPRAKLEARILKLKAKERRPWVAAKTRKRKRSAVPAGRKQKPDSAAILRSARVKLRRAGWDIAAAVGQRGGRRADRLTVPELKALVAGRGWKLGKGEKANQGPLLALAERKRKEARDAHAGRHGGVARPEDGLDECWAPQPEDEVSDDGAGGSEASGSGAAGAAGGAGGAGGAGAGGVAGARAEAGTAGEPAGDGSASEGEATGDVEMGEACGDAEMAEAGSGSGGGGGGDGSDGSSSSSSSSSDDDSDDADGPDSNCEGEGEDVASSESESESGDEGEE</sequence>
<dbReference type="EnsemblProtists" id="EOD06863">
    <property type="protein sequence ID" value="EOD06863"/>
    <property type="gene ID" value="EMIHUDRAFT_121165"/>
</dbReference>
<dbReference type="AlphaFoldDB" id="A0A0D3I6H8"/>
<dbReference type="GeneID" id="17253012"/>
<feature type="compositionally biased region" description="Gly residues" evidence="1">
    <location>
        <begin position="759"/>
        <end position="789"/>
    </location>
</feature>
<feature type="compositionally biased region" description="Acidic residues" evidence="1">
    <location>
        <begin position="854"/>
        <end position="890"/>
    </location>
</feature>
<feature type="region of interest" description="Disordered" evidence="1">
    <location>
        <begin position="720"/>
        <end position="890"/>
    </location>
</feature>
<feature type="compositionally biased region" description="Gly residues" evidence="1">
    <location>
        <begin position="832"/>
        <end position="843"/>
    </location>
</feature>
<feature type="compositionally biased region" description="Low complexity" evidence="1">
    <location>
        <begin position="790"/>
        <end position="805"/>
    </location>
</feature>
<organism evidence="2 3">
    <name type="scientific">Emiliania huxleyi (strain CCMP1516)</name>
    <dbReference type="NCBI Taxonomy" id="280463"/>
    <lineage>
        <taxon>Eukaryota</taxon>
        <taxon>Haptista</taxon>
        <taxon>Haptophyta</taxon>
        <taxon>Prymnesiophyceae</taxon>
        <taxon>Isochrysidales</taxon>
        <taxon>Noelaerhabdaceae</taxon>
        <taxon>Emiliania</taxon>
    </lineage>
</organism>
<evidence type="ECO:0000313" key="2">
    <source>
        <dbReference type="EnsemblProtists" id="EOD06863"/>
    </source>
</evidence>
<feature type="compositionally biased region" description="Basic and acidic residues" evidence="1">
    <location>
        <begin position="347"/>
        <end position="385"/>
    </location>
</feature>
<evidence type="ECO:0008006" key="4">
    <source>
        <dbReference type="Google" id="ProtNLM"/>
    </source>
</evidence>
<feature type="compositionally biased region" description="Low complexity" evidence="1">
    <location>
        <begin position="332"/>
        <end position="343"/>
    </location>
</feature>
<reference evidence="2" key="2">
    <citation type="submission" date="2024-10" db="UniProtKB">
        <authorList>
            <consortium name="EnsemblProtists"/>
        </authorList>
    </citation>
    <scope>IDENTIFICATION</scope>
</reference>